<accession>A0A9D5CE37</accession>
<comment type="caution">
    <text evidence="2">The sequence shown here is derived from an EMBL/GenBank/DDBJ whole genome shotgun (WGS) entry which is preliminary data.</text>
</comment>
<dbReference type="EMBL" id="JAGGNH010000005">
    <property type="protein sequence ID" value="KAJ0971135.1"/>
    <property type="molecule type" value="Genomic_DNA"/>
</dbReference>
<keyword evidence="1" id="KW-0472">Membrane</keyword>
<keyword evidence="1" id="KW-1133">Transmembrane helix</keyword>
<organism evidence="2 3">
    <name type="scientific">Dioscorea zingiberensis</name>
    <dbReference type="NCBI Taxonomy" id="325984"/>
    <lineage>
        <taxon>Eukaryota</taxon>
        <taxon>Viridiplantae</taxon>
        <taxon>Streptophyta</taxon>
        <taxon>Embryophyta</taxon>
        <taxon>Tracheophyta</taxon>
        <taxon>Spermatophyta</taxon>
        <taxon>Magnoliopsida</taxon>
        <taxon>Liliopsida</taxon>
        <taxon>Dioscoreales</taxon>
        <taxon>Dioscoreaceae</taxon>
        <taxon>Dioscorea</taxon>
    </lineage>
</organism>
<reference evidence="2" key="2">
    <citation type="journal article" date="2022" name="Hortic Res">
        <title>The genome of Dioscorea zingiberensis sheds light on the biosynthesis, origin and evolution of the medicinally important diosgenin saponins.</title>
        <authorList>
            <person name="Li Y."/>
            <person name="Tan C."/>
            <person name="Li Z."/>
            <person name="Guo J."/>
            <person name="Li S."/>
            <person name="Chen X."/>
            <person name="Wang C."/>
            <person name="Dai X."/>
            <person name="Yang H."/>
            <person name="Song W."/>
            <person name="Hou L."/>
            <person name="Xu J."/>
            <person name="Tong Z."/>
            <person name="Xu A."/>
            <person name="Yuan X."/>
            <person name="Wang W."/>
            <person name="Yang Q."/>
            <person name="Chen L."/>
            <person name="Sun Z."/>
            <person name="Wang K."/>
            <person name="Pan B."/>
            <person name="Chen J."/>
            <person name="Bao Y."/>
            <person name="Liu F."/>
            <person name="Qi X."/>
            <person name="Gang D.R."/>
            <person name="Wen J."/>
            <person name="Li J."/>
        </authorList>
    </citation>
    <scope>NUCLEOTIDE SEQUENCE</scope>
    <source>
        <strain evidence="2">Dzin_1.0</strain>
    </source>
</reference>
<protein>
    <submittedName>
        <fullName evidence="2">Uncharacterized protein</fullName>
    </submittedName>
</protein>
<keyword evidence="3" id="KW-1185">Reference proteome</keyword>
<reference evidence="2" key="1">
    <citation type="submission" date="2021-03" db="EMBL/GenBank/DDBJ databases">
        <authorList>
            <person name="Li Z."/>
            <person name="Yang C."/>
        </authorList>
    </citation>
    <scope>NUCLEOTIDE SEQUENCE</scope>
    <source>
        <strain evidence="2">Dzin_1.0</strain>
        <tissue evidence="2">Leaf</tissue>
    </source>
</reference>
<keyword evidence="1" id="KW-0812">Transmembrane</keyword>
<dbReference type="AlphaFoldDB" id="A0A9D5CE37"/>
<evidence type="ECO:0000313" key="3">
    <source>
        <dbReference type="Proteomes" id="UP001085076"/>
    </source>
</evidence>
<dbReference type="Proteomes" id="UP001085076">
    <property type="component" value="Miscellaneous, Linkage group lg05"/>
</dbReference>
<name>A0A9D5CE37_9LILI</name>
<evidence type="ECO:0000313" key="2">
    <source>
        <dbReference type="EMBL" id="KAJ0971135.1"/>
    </source>
</evidence>
<gene>
    <name evidence="2" type="ORF">J5N97_019094</name>
</gene>
<evidence type="ECO:0000256" key="1">
    <source>
        <dbReference type="SAM" id="Phobius"/>
    </source>
</evidence>
<proteinExistence type="predicted"/>
<sequence>MSHSSPLTRSRPSSTLPLTFRRSPLIGEDPFFPNPPPNPASFQTLVVANVSISVQSPAHHFAVMKVIVGVFIAIATLVLLSVLVEVLPSSPLWTVFSEIKEAYQQVESPDQSFCVSGCWIGRAGGPTLPFYNRAPSPSHKVVCWQRYRAEPANPRNILRAPSVGGALDQILYVLLLLKFLENGKLSATSWGTAPWSSNSGIHWSISKFFSSFAHAV</sequence>
<feature type="transmembrane region" description="Helical" evidence="1">
    <location>
        <begin position="62"/>
        <end position="84"/>
    </location>
</feature>